<evidence type="ECO:0000313" key="2">
    <source>
        <dbReference type="EMBL" id="OAL10516.1"/>
    </source>
</evidence>
<keyword evidence="1" id="KW-0472">Membrane</keyword>
<keyword evidence="3" id="KW-1185">Reference proteome</keyword>
<proteinExistence type="predicted"/>
<dbReference type="EMBL" id="LWUJ01000010">
    <property type="protein sequence ID" value="OAL10516.1"/>
    <property type="molecule type" value="Genomic_DNA"/>
</dbReference>
<feature type="transmembrane region" description="Helical" evidence="1">
    <location>
        <begin position="6"/>
        <end position="26"/>
    </location>
</feature>
<keyword evidence="1" id="KW-0812">Transmembrane</keyword>
<protein>
    <submittedName>
        <fullName evidence="2">Uncharacterized protein</fullName>
    </submittedName>
</protein>
<dbReference type="AlphaFoldDB" id="A0A1A9QEY9"/>
<accession>A0A1A9QEY9</accession>
<evidence type="ECO:0000313" key="3">
    <source>
        <dbReference type="Proteomes" id="UP000077623"/>
    </source>
</evidence>
<keyword evidence="1" id="KW-1133">Transmembrane helix</keyword>
<comment type="caution">
    <text evidence="2">The sequence shown here is derived from an EMBL/GenBank/DDBJ whole genome shotgun (WGS) entry which is preliminary data.</text>
</comment>
<gene>
    <name evidence="2" type="ORF">A6V39_00430</name>
</gene>
<name>A0A1A9QEY9_9MOLU</name>
<organism evidence="2 3">
    <name type="scientific">Candidatus Mycoplasma haematobovis</name>
    <dbReference type="NCBI Taxonomy" id="432608"/>
    <lineage>
        <taxon>Bacteria</taxon>
        <taxon>Bacillati</taxon>
        <taxon>Mycoplasmatota</taxon>
        <taxon>Mollicutes</taxon>
        <taxon>Mycoplasmataceae</taxon>
        <taxon>Mycoplasma</taxon>
    </lineage>
</organism>
<reference evidence="3" key="1">
    <citation type="submission" date="2016-04" db="EMBL/GenBank/DDBJ databases">
        <authorList>
            <person name="Quiroz-Castaneda R.E."/>
            <person name="Martinez-Ocampo F."/>
        </authorList>
    </citation>
    <scope>NUCLEOTIDE SEQUENCE [LARGE SCALE GENOMIC DNA]</scope>
    <source>
        <strain evidence="3">INIFAP01</strain>
    </source>
</reference>
<dbReference type="Proteomes" id="UP000077623">
    <property type="component" value="Unassembled WGS sequence"/>
</dbReference>
<dbReference type="RefSeq" id="WP_187149750.1">
    <property type="nucleotide sequence ID" value="NZ_LWUJ01000010.1"/>
</dbReference>
<evidence type="ECO:0000256" key="1">
    <source>
        <dbReference type="SAM" id="Phobius"/>
    </source>
</evidence>
<sequence>MLFKQVAIAGLGASVIGGSATGIYFLTKDNSIRAELIKSNKKLLDSAAPQGLWEIKLHTYNSERKSKHELNLTSWSDLKSWCTSTLSQSFSKGDKNYESGLTICTVPINREKLLKEKKNPAESRDWAGKETKYKTEGNGVNAIPNLADNKATADEIRDWCNGALNNEYQETGGNYALTLKWCTKEGQ</sequence>
<dbReference type="STRING" id="432608.A6V39_00430"/>